<gene>
    <name evidence="1" type="ORF">BDY17DRAFT_323742</name>
</gene>
<name>A0A6A6PU30_9PEZI</name>
<reference evidence="1" key="1">
    <citation type="journal article" date="2020" name="Stud. Mycol.">
        <title>101 Dothideomycetes genomes: a test case for predicting lifestyles and emergence of pathogens.</title>
        <authorList>
            <person name="Haridas S."/>
            <person name="Albert R."/>
            <person name="Binder M."/>
            <person name="Bloem J."/>
            <person name="Labutti K."/>
            <person name="Salamov A."/>
            <person name="Andreopoulos B."/>
            <person name="Baker S."/>
            <person name="Barry K."/>
            <person name="Bills G."/>
            <person name="Bluhm B."/>
            <person name="Cannon C."/>
            <person name="Castanera R."/>
            <person name="Culley D."/>
            <person name="Daum C."/>
            <person name="Ezra D."/>
            <person name="Gonzalez J."/>
            <person name="Henrissat B."/>
            <person name="Kuo A."/>
            <person name="Liang C."/>
            <person name="Lipzen A."/>
            <person name="Lutzoni F."/>
            <person name="Magnuson J."/>
            <person name="Mondo S."/>
            <person name="Nolan M."/>
            <person name="Ohm R."/>
            <person name="Pangilinan J."/>
            <person name="Park H.-J."/>
            <person name="Ramirez L."/>
            <person name="Alfaro M."/>
            <person name="Sun H."/>
            <person name="Tritt A."/>
            <person name="Yoshinaga Y."/>
            <person name="Zwiers L.-H."/>
            <person name="Turgeon B."/>
            <person name="Goodwin S."/>
            <person name="Spatafora J."/>
            <person name="Crous P."/>
            <person name="Grigoriev I."/>
        </authorList>
    </citation>
    <scope>NUCLEOTIDE SEQUENCE</scope>
    <source>
        <strain evidence="1">CBS 113389</strain>
    </source>
</reference>
<dbReference type="Proteomes" id="UP000799767">
    <property type="component" value="Unassembled WGS sequence"/>
</dbReference>
<dbReference type="EMBL" id="MU001635">
    <property type="protein sequence ID" value="KAF2482973.1"/>
    <property type="molecule type" value="Genomic_DNA"/>
</dbReference>
<protein>
    <submittedName>
        <fullName evidence="1">Uncharacterized protein</fullName>
    </submittedName>
</protein>
<dbReference type="AlphaFoldDB" id="A0A6A6PU30"/>
<sequence length="207" mass="23536">MDKNKMDPEEQNKMLEDGLYSLPQELFNEIRKLVFEAPSGTRVIDKDYKPPSSLQVSKETREVFAKTYYGNGSVFEIEKAVAEKWIDTIPIKHTDLIQEVKIVGPGYEAPVEHGYTDGRLVRAPPMHHEFPGREWFVEAAARVVYDEQHGSKSRIPTKVAKRLGYDERASSVGRHTFRCLNAPPITPSLAIFGLGFRHHLRSIDRSG</sequence>
<accession>A0A6A6PU30</accession>
<evidence type="ECO:0000313" key="1">
    <source>
        <dbReference type="EMBL" id="KAF2482973.1"/>
    </source>
</evidence>
<keyword evidence="2" id="KW-1185">Reference proteome</keyword>
<dbReference type="RefSeq" id="XP_033589543.1">
    <property type="nucleotide sequence ID" value="XM_033737070.1"/>
</dbReference>
<dbReference type="GeneID" id="54478072"/>
<dbReference type="OrthoDB" id="3650741at2759"/>
<evidence type="ECO:0000313" key="2">
    <source>
        <dbReference type="Proteomes" id="UP000799767"/>
    </source>
</evidence>
<organism evidence="1 2">
    <name type="scientific">Neohortaea acidophila</name>
    <dbReference type="NCBI Taxonomy" id="245834"/>
    <lineage>
        <taxon>Eukaryota</taxon>
        <taxon>Fungi</taxon>
        <taxon>Dikarya</taxon>
        <taxon>Ascomycota</taxon>
        <taxon>Pezizomycotina</taxon>
        <taxon>Dothideomycetes</taxon>
        <taxon>Dothideomycetidae</taxon>
        <taxon>Mycosphaerellales</taxon>
        <taxon>Teratosphaeriaceae</taxon>
        <taxon>Neohortaea</taxon>
    </lineage>
</organism>
<proteinExistence type="predicted"/>